<name>A0A2T4CHF5_TRILO</name>
<dbReference type="AlphaFoldDB" id="A0A2T4CHF5"/>
<dbReference type="EMBL" id="KZ679126">
    <property type="protein sequence ID" value="PTB81011.1"/>
    <property type="molecule type" value="Genomic_DNA"/>
</dbReference>
<keyword evidence="2" id="KW-1185">Reference proteome</keyword>
<sequence>MESLGLTQVDVLLFASESLFRRPTEPGTHRICPSASSTMRLPAPPLHLTIMFSTHDAFVLKGPLAYIERYLPLCCHAGLVRVEVRATTPPPPSPPPGKFVILSAGSRL</sequence>
<accession>A0A2T4CHF5</accession>
<gene>
    <name evidence="1" type="ORF">M440DRAFT_74120</name>
</gene>
<evidence type="ECO:0000313" key="2">
    <source>
        <dbReference type="Proteomes" id="UP000240760"/>
    </source>
</evidence>
<proteinExistence type="predicted"/>
<organism evidence="1 2">
    <name type="scientific">Trichoderma longibrachiatum ATCC 18648</name>
    <dbReference type="NCBI Taxonomy" id="983965"/>
    <lineage>
        <taxon>Eukaryota</taxon>
        <taxon>Fungi</taxon>
        <taxon>Dikarya</taxon>
        <taxon>Ascomycota</taxon>
        <taxon>Pezizomycotina</taxon>
        <taxon>Sordariomycetes</taxon>
        <taxon>Hypocreomycetidae</taxon>
        <taxon>Hypocreales</taxon>
        <taxon>Hypocreaceae</taxon>
        <taxon>Trichoderma</taxon>
    </lineage>
</organism>
<dbReference type="Proteomes" id="UP000240760">
    <property type="component" value="Unassembled WGS sequence"/>
</dbReference>
<reference evidence="1 2" key="1">
    <citation type="submission" date="2016-07" db="EMBL/GenBank/DDBJ databases">
        <title>Multiple horizontal gene transfer events from other fungi enriched the ability of initially mycotrophic Trichoderma (Ascomycota) to feed on dead plant biomass.</title>
        <authorList>
            <consortium name="DOE Joint Genome Institute"/>
            <person name="Aerts A."/>
            <person name="Atanasova L."/>
            <person name="Chenthamara K."/>
            <person name="Zhang J."/>
            <person name="Grujic M."/>
            <person name="Henrissat B."/>
            <person name="Kuo A."/>
            <person name="Salamov A."/>
            <person name="Lipzen A."/>
            <person name="Labutti K."/>
            <person name="Barry K."/>
            <person name="Miao Y."/>
            <person name="Rahimi M.J."/>
            <person name="Shen Q."/>
            <person name="Grigoriev I.V."/>
            <person name="Kubicek C.P."/>
            <person name="Druzhinina I.S."/>
        </authorList>
    </citation>
    <scope>NUCLEOTIDE SEQUENCE [LARGE SCALE GENOMIC DNA]</scope>
    <source>
        <strain evidence="1 2">ATCC 18648</strain>
    </source>
</reference>
<evidence type="ECO:0000313" key="1">
    <source>
        <dbReference type="EMBL" id="PTB81011.1"/>
    </source>
</evidence>
<protein>
    <submittedName>
        <fullName evidence="1">Uncharacterized protein</fullName>
    </submittedName>
</protein>